<dbReference type="EMBL" id="HF937567">
    <property type="protein sequence ID" value="CCW28764.1"/>
    <property type="molecule type" value="Genomic_DNA"/>
</dbReference>
<dbReference type="AlphaFoldDB" id="N1NFX1"/>
<sequence length="210" mass="23903">MAMCGRNGRDVCVAGMVEMCVWPEWSRGQDLSAILLVENRSSHFCRDKGVEKVERHSPSYCFLHILLLLQGGKAHSCDVERHSPSFMILLEMRNLETNVWDCLWHSQDLISYVRDTFTMLRTSSSDPILSCFFQMQVERHLARRLELLKGRNTLPPQLYDLSIRLRVVVCYIMVWSKQIRNGNGGGNEPGNEMNQGIITRAAGVNVDSAS</sequence>
<accession>N1NFX1</accession>
<gene>
    <name evidence="1" type="ORF">ARAX_ADH51I17-83F22-001</name>
</gene>
<organism evidence="1">
    <name type="scientific">Arachis duranensis</name>
    <name type="common">Wild peanut</name>
    <dbReference type="NCBI Taxonomy" id="130453"/>
    <lineage>
        <taxon>Eukaryota</taxon>
        <taxon>Viridiplantae</taxon>
        <taxon>Streptophyta</taxon>
        <taxon>Embryophyta</taxon>
        <taxon>Tracheophyta</taxon>
        <taxon>Spermatophyta</taxon>
        <taxon>Magnoliopsida</taxon>
        <taxon>eudicotyledons</taxon>
        <taxon>Gunneridae</taxon>
        <taxon>Pentapetalae</taxon>
        <taxon>rosids</taxon>
        <taxon>fabids</taxon>
        <taxon>Fabales</taxon>
        <taxon>Fabaceae</taxon>
        <taxon>Papilionoideae</taxon>
        <taxon>50 kb inversion clade</taxon>
        <taxon>dalbergioids sensu lato</taxon>
        <taxon>Dalbergieae</taxon>
        <taxon>Pterocarpus clade</taxon>
        <taxon>Arachis</taxon>
    </lineage>
</organism>
<protein>
    <submittedName>
        <fullName evidence="1">Uncharacterized protein</fullName>
    </submittedName>
</protein>
<reference evidence="1" key="2">
    <citation type="submission" date="2013-04" db="EMBL/GenBank/DDBJ databases">
        <authorList>
            <person name="Bertioli D."/>
        </authorList>
    </citation>
    <scope>NUCLEOTIDE SEQUENCE</scope>
</reference>
<reference evidence="1" key="1">
    <citation type="journal article" date="2013" name="Ann. Bot.">
        <title>The repetitive component of the A genome of peanut (Arachis hypogaea) and its role in remodelling intergenic sequence space since its evolutionary divergence from the B genome.</title>
        <authorList>
            <person name="Bertioli D.J."/>
            <person name="Vidigal B."/>
            <person name="Nielen S."/>
            <person name="Ratnaparkhe M.B."/>
            <person name="Lee T.H."/>
            <person name="Leal-Bertioli S.C."/>
            <person name="Kim C."/>
            <person name="Guimaraes P.M."/>
            <person name="Seijo G."/>
            <person name="Schwarzacher T."/>
            <person name="Paterson A.H."/>
            <person name="Heslop-Harrison P."/>
            <person name="Araujo A.C."/>
        </authorList>
    </citation>
    <scope>NUCLEOTIDE SEQUENCE</scope>
</reference>
<name>N1NFX1_ARADU</name>
<proteinExistence type="predicted"/>
<evidence type="ECO:0000313" key="1">
    <source>
        <dbReference type="EMBL" id="CCW28764.1"/>
    </source>
</evidence>